<keyword evidence="1" id="KW-0040">ANK repeat</keyword>
<feature type="transmembrane region" description="Helical" evidence="3">
    <location>
        <begin position="491"/>
        <end position="514"/>
    </location>
</feature>
<feature type="region of interest" description="Disordered" evidence="2">
    <location>
        <begin position="203"/>
        <end position="225"/>
    </location>
</feature>
<dbReference type="InterPro" id="IPR036770">
    <property type="entry name" value="Ankyrin_rpt-contain_sf"/>
</dbReference>
<dbReference type="Pfam" id="PF12796">
    <property type="entry name" value="Ank_2"/>
    <property type="match status" value="1"/>
</dbReference>
<dbReference type="PANTHER" id="PTHR24177">
    <property type="entry name" value="CASKIN"/>
    <property type="match status" value="1"/>
</dbReference>
<feature type="repeat" description="ANK" evidence="1">
    <location>
        <begin position="97"/>
        <end position="118"/>
    </location>
</feature>
<feature type="transmembrane region" description="Helical" evidence="3">
    <location>
        <begin position="602"/>
        <end position="627"/>
    </location>
</feature>
<dbReference type="GO" id="GO:0016020">
    <property type="term" value="C:membrane"/>
    <property type="evidence" value="ECO:0007669"/>
    <property type="project" value="TreeGrafter"/>
</dbReference>
<organism evidence="5">
    <name type="scientific">Davidia involucrata</name>
    <name type="common">Dove tree</name>
    <dbReference type="NCBI Taxonomy" id="16924"/>
    <lineage>
        <taxon>Eukaryota</taxon>
        <taxon>Viridiplantae</taxon>
        <taxon>Streptophyta</taxon>
        <taxon>Embryophyta</taxon>
        <taxon>Tracheophyta</taxon>
        <taxon>Spermatophyta</taxon>
        <taxon>Magnoliopsida</taxon>
        <taxon>eudicotyledons</taxon>
        <taxon>Gunneridae</taxon>
        <taxon>Pentapetalae</taxon>
        <taxon>asterids</taxon>
        <taxon>Cornales</taxon>
        <taxon>Nyssaceae</taxon>
        <taxon>Davidia</taxon>
    </lineage>
</organism>
<dbReference type="InterPro" id="IPR026961">
    <property type="entry name" value="PGG_dom"/>
</dbReference>
<dbReference type="PROSITE" id="PS50297">
    <property type="entry name" value="ANK_REP_REGION"/>
    <property type="match status" value="1"/>
</dbReference>
<keyword evidence="3" id="KW-0812">Transmembrane</keyword>
<protein>
    <recommendedName>
        <fullName evidence="4">PGG domain-containing protein</fullName>
    </recommendedName>
</protein>
<keyword evidence="3" id="KW-1133">Transmembrane helix</keyword>
<feature type="domain" description="PGG" evidence="4">
    <location>
        <begin position="487"/>
        <end position="627"/>
    </location>
</feature>
<proteinExistence type="predicted"/>
<dbReference type="InterPro" id="IPR002110">
    <property type="entry name" value="Ankyrin_rpt"/>
</dbReference>
<dbReference type="Gene3D" id="1.25.40.20">
    <property type="entry name" value="Ankyrin repeat-containing domain"/>
    <property type="match status" value="2"/>
</dbReference>
<reference evidence="5" key="1">
    <citation type="submission" date="2019-08" db="EMBL/GenBank/DDBJ databases">
        <title>Reference gene set and small RNA set construction with multiple tissues from Davidia involucrata Baill.</title>
        <authorList>
            <person name="Yang H."/>
            <person name="Zhou C."/>
            <person name="Li G."/>
            <person name="Wang J."/>
            <person name="Gao P."/>
            <person name="Wang M."/>
            <person name="Wang R."/>
            <person name="Zhao Y."/>
        </authorList>
    </citation>
    <scope>NUCLEOTIDE SEQUENCE</scope>
    <source>
        <tissue evidence="5">Mixed with DoveR01_LX</tissue>
    </source>
</reference>
<evidence type="ECO:0000256" key="1">
    <source>
        <dbReference type="PROSITE-ProRule" id="PRU00023"/>
    </source>
</evidence>
<dbReference type="SMART" id="SM00248">
    <property type="entry name" value="ANK"/>
    <property type="match status" value="6"/>
</dbReference>
<dbReference type="Pfam" id="PF13962">
    <property type="entry name" value="PGG"/>
    <property type="match status" value="1"/>
</dbReference>
<sequence length="679" mass="76354">MESSTSQSKKISNLDNVQPAAEKDLNFYLPLYRAIRDGDWEKAKRFFDDNPGAINATITDEKDTPLHLAVKRGQKINFLHKLVEEIPPKALELQDDSGSTALHVAAALGNTRAARLLVTKHQLLLYIRNNANYLPVHLAALHGKRETTFYLLVFTKDDEEANLFGDESGALLMRFAINARFYDVARYLLQRYPQQYMRLSMGQTSKGIEKNPTQEEEPGPLEDIAQDPSAFPSRTRFNIWQRFIYYCVPLKLENFSNYSDEEDMENTQVPGKNTYQIQSFKGNCIVSGCKKLRAIIWRVLDSLVPYIKHIHDTKLLHHQAVQLVKHMCNEAVRLDNTNSSLILKGSFLSAAKYGIDEIVQEILSVFPNAITFKDKGGHTALHLAIMYRHENVFNIINQQSGDYKEFLLQPFGDKKNNILHLAGKLAYQDRLDFVSTALLQVQRELQWYKEVEKFVLPRQREAKNKDEKTPLMVFIEEHSKMITHEEQWMKSMANSCTVVATLIGAVAFAAAITVPGGNNSGGDNAVGNNNNALVPAPAPAPVANNSTDEGLPIFRNEVAFIVFNVSNALALFSSLSTVVMFLAILISRYATIDFLYTLPNRLIIGLLALFLSVTSMIISFSATLYLVSGQKELILVPLAVLTCLPVTLFVFLQFPLLLNMIKATYVPTIFSSHKSNKKG</sequence>
<keyword evidence="3" id="KW-0472">Membrane</keyword>
<dbReference type="EMBL" id="GHES01021424">
    <property type="protein sequence ID" value="MPA51983.1"/>
    <property type="molecule type" value="Transcribed_RNA"/>
</dbReference>
<gene>
    <name evidence="5" type="ORF">Din_021424</name>
</gene>
<feature type="transmembrane region" description="Helical" evidence="3">
    <location>
        <begin position="633"/>
        <end position="652"/>
    </location>
</feature>
<feature type="transmembrane region" description="Helical" evidence="3">
    <location>
        <begin position="568"/>
        <end position="590"/>
    </location>
</feature>
<name>A0A5B7AAD7_DAVIN</name>
<dbReference type="SUPFAM" id="SSF48403">
    <property type="entry name" value="Ankyrin repeat"/>
    <property type="match status" value="2"/>
</dbReference>
<dbReference type="PANTHER" id="PTHR24177:SF482">
    <property type="entry name" value="PGG DOMAIN-CONTAINING PROTEIN"/>
    <property type="match status" value="1"/>
</dbReference>
<evidence type="ECO:0000256" key="3">
    <source>
        <dbReference type="SAM" id="Phobius"/>
    </source>
</evidence>
<accession>A0A5B7AAD7</accession>
<dbReference type="AlphaFoldDB" id="A0A5B7AAD7"/>
<evidence type="ECO:0000313" key="5">
    <source>
        <dbReference type="EMBL" id="MPA51983.1"/>
    </source>
</evidence>
<dbReference type="PROSITE" id="PS50088">
    <property type="entry name" value="ANK_REPEAT"/>
    <property type="match status" value="1"/>
</dbReference>
<evidence type="ECO:0000259" key="4">
    <source>
        <dbReference type="Pfam" id="PF13962"/>
    </source>
</evidence>
<evidence type="ECO:0000256" key="2">
    <source>
        <dbReference type="SAM" id="MobiDB-lite"/>
    </source>
</evidence>